<dbReference type="InterPro" id="IPR044946">
    <property type="entry name" value="Restrct_endonuc_typeI_TRD_sf"/>
</dbReference>
<dbReference type="Proteomes" id="UP000050465">
    <property type="component" value="Unassembled WGS sequence"/>
</dbReference>
<keyword evidence="2" id="KW-0680">Restriction system</keyword>
<dbReference type="PATRIC" id="fig|1666911.3.peg.4162"/>
<gene>
    <name evidence="5" type="primary">hsdS-3</name>
    <name evidence="5" type="ORF">HLUCCA11_22205</name>
</gene>
<evidence type="ECO:0000313" key="6">
    <source>
        <dbReference type="Proteomes" id="UP000050465"/>
    </source>
</evidence>
<dbReference type="Gene3D" id="3.90.220.20">
    <property type="entry name" value="DNA methylase specificity domains"/>
    <property type="match status" value="2"/>
</dbReference>
<reference evidence="5 6" key="1">
    <citation type="submission" date="2015-09" db="EMBL/GenBank/DDBJ databases">
        <title>Identification and resolution of microdiversity through metagenomic sequencing of parallel consortia.</title>
        <authorList>
            <person name="Nelson W.C."/>
            <person name="Romine M.F."/>
            <person name="Lindemann S.R."/>
        </authorList>
    </citation>
    <scope>NUCLEOTIDE SEQUENCE [LARGE SCALE GENOMIC DNA]</scope>
    <source>
        <strain evidence="5">Ana</strain>
    </source>
</reference>
<feature type="domain" description="Type I restriction modification DNA specificity" evidence="4">
    <location>
        <begin position="236"/>
        <end position="414"/>
    </location>
</feature>
<accession>A0A0P7YP51</accession>
<organism evidence="5 6">
    <name type="scientific">Phormidesmis priestleyi Ana</name>
    <dbReference type="NCBI Taxonomy" id="1666911"/>
    <lineage>
        <taxon>Bacteria</taxon>
        <taxon>Bacillati</taxon>
        <taxon>Cyanobacteriota</taxon>
        <taxon>Cyanophyceae</taxon>
        <taxon>Leptolyngbyales</taxon>
        <taxon>Leptolyngbyaceae</taxon>
        <taxon>Phormidesmis</taxon>
    </lineage>
</organism>
<dbReference type="Pfam" id="PF01420">
    <property type="entry name" value="Methylase_S"/>
    <property type="match status" value="2"/>
</dbReference>
<dbReference type="CDD" id="cd17517">
    <property type="entry name" value="RMtype1_S_EcoKI_StySPI-TRD2-CR2_like"/>
    <property type="match status" value="1"/>
</dbReference>
<dbReference type="GO" id="GO:0009307">
    <property type="term" value="P:DNA restriction-modification system"/>
    <property type="evidence" value="ECO:0007669"/>
    <property type="project" value="UniProtKB-KW"/>
</dbReference>
<evidence type="ECO:0000313" key="5">
    <source>
        <dbReference type="EMBL" id="KPQ32152.1"/>
    </source>
</evidence>
<dbReference type="InterPro" id="IPR052021">
    <property type="entry name" value="Type-I_RS_S_subunit"/>
</dbReference>
<keyword evidence="5" id="KW-0378">Hydrolase</keyword>
<feature type="domain" description="Type I restriction modification DNA specificity" evidence="4">
    <location>
        <begin position="36"/>
        <end position="192"/>
    </location>
</feature>
<dbReference type="SUPFAM" id="SSF116734">
    <property type="entry name" value="DNA methylase specificity domain"/>
    <property type="match status" value="2"/>
</dbReference>
<evidence type="ECO:0000259" key="4">
    <source>
        <dbReference type="Pfam" id="PF01420"/>
    </source>
</evidence>
<keyword evidence="3" id="KW-0238">DNA-binding</keyword>
<comment type="caution">
    <text evidence="5">The sequence shown here is derived from an EMBL/GenBank/DDBJ whole genome shotgun (WGS) entry which is preliminary data.</text>
</comment>
<dbReference type="PANTHER" id="PTHR30408">
    <property type="entry name" value="TYPE-1 RESTRICTION ENZYME ECOKI SPECIFICITY PROTEIN"/>
    <property type="match status" value="1"/>
</dbReference>
<proteinExistence type="inferred from homology"/>
<dbReference type="STRING" id="1666911.HLUCCA11_22205"/>
<protein>
    <submittedName>
        <fullName evidence="5">Type I restriction enzyme, S subunit</fullName>
        <ecNumber evidence="5">3.1.21.3</ecNumber>
    </submittedName>
</protein>
<comment type="similarity">
    <text evidence="1">Belongs to the type-I restriction system S methylase family.</text>
</comment>
<dbReference type="GO" id="GO:0009035">
    <property type="term" value="F:type I site-specific deoxyribonuclease activity"/>
    <property type="evidence" value="ECO:0007669"/>
    <property type="project" value="UniProtKB-EC"/>
</dbReference>
<dbReference type="AlphaFoldDB" id="A0A0P7YP51"/>
<dbReference type="EC" id="3.1.21.3" evidence="5"/>
<evidence type="ECO:0000256" key="1">
    <source>
        <dbReference type="ARBA" id="ARBA00010923"/>
    </source>
</evidence>
<dbReference type="PANTHER" id="PTHR30408:SF12">
    <property type="entry name" value="TYPE I RESTRICTION ENZYME MJAVIII SPECIFICITY SUBUNIT"/>
    <property type="match status" value="1"/>
</dbReference>
<name>A0A0P7YP51_9CYAN</name>
<sequence>MSNKGISQNAMQNWSNVYLRNCVSTLKSGLSRRIVEQDIGIPVITSGNLKNGKFDTSRFKYWYVKDPQGAFTESYVLDDGDILLNFINSVEKIGKVCIFKEIGRPCIYTTNLFRIKPSELTTQEFLYFLLSSGGVEKEIKAITKPAINQASFTTGDFLGIQVKLPPIIIQNKIVKILEAIDRAIASTEALIEKYQHVKAGLMHDLFTRGIGADGKLRPPREQAPELYKESAIGWIPKEWEALRLRDILEESGGKLQTGPFGSQLHAYEYTLEGVPFVMPQNIINGKIDELGIARIPENRAQTLYQHRLKIGDIIIARRGELSRAAAISKIEEGWVCGSGCFLLRLGGNSLDARFFSLLYRHTFVQGQVAGLAVGSTMPSLNNEVMGKLIFPYMSKTEQTAIADRVELIGARINTLTLELIKSSKQKSGLMHDLLTGKVSVTPDSTAITYV</sequence>
<evidence type="ECO:0000256" key="3">
    <source>
        <dbReference type="ARBA" id="ARBA00023125"/>
    </source>
</evidence>
<evidence type="ECO:0000256" key="2">
    <source>
        <dbReference type="ARBA" id="ARBA00022747"/>
    </source>
</evidence>
<dbReference type="EMBL" id="LJZR01000067">
    <property type="protein sequence ID" value="KPQ32152.1"/>
    <property type="molecule type" value="Genomic_DNA"/>
</dbReference>
<dbReference type="InterPro" id="IPR000055">
    <property type="entry name" value="Restrct_endonuc_typeI_TRD"/>
</dbReference>
<dbReference type="GO" id="GO:0003677">
    <property type="term" value="F:DNA binding"/>
    <property type="evidence" value="ECO:0007669"/>
    <property type="project" value="UniProtKB-KW"/>
</dbReference>
<dbReference type="Gene3D" id="1.10.287.1120">
    <property type="entry name" value="Bipartite methylase S protein"/>
    <property type="match status" value="1"/>
</dbReference>